<protein>
    <submittedName>
        <fullName evidence="3">FLYWCH-type domain-containing protein</fullName>
    </submittedName>
</protein>
<dbReference type="WBParaSite" id="Pan_g15382.t1">
    <property type="protein sequence ID" value="Pan_g15382.t1"/>
    <property type="gene ID" value="Pan_g15382"/>
</dbReference>
<evidence type="ECO:0000256" key="1">
    <source>
        <dbReference type="SAM" id="MobiDB-lite"/>
    </source>
</evidence>
<evidence type="ECO:0000313" key="2">
    <source>
        <dbReference type="Proteomes" id="UP000492821"/>
    </source>
</evidence>
<dbReference type="Proteomes" id="UP000492821">
    <property type="component" value="Unassembled WGS sequence"/>
</dbReference>
<feature type="region of interest" description="Disordered" evidence="1">
    <location>
        <begin position="1"/>
        <end position="23"/>
    </location>
</feature>
<proteinExistence type="predicted"/>
<name>A0A7E4ZST4_PANRE</name>
<sequence>MSTYSSHGTGIDSDTYRSKHPSPTKSGLYITTMSNPLVDCTPTVIKNLYDLYELLELPLPQQQQPNEDTLDLPSSIYTQDVQLNLNKLIDELVPGAKIRSNKMADRYKAWKFVQRFNNINEMQHCRRNHGVNKAGRNKTQSKKGNANCKKVWYHCKHSSCSYGMMSIETADGCELYEHGEHNHPFKPTRAPMISLSHELPTTPGWMLDIWKNLDKLQSERIPMATNVSNKVIKEEIQSLQVSETPMAISALSNLSPELTSTTPSRINAMTDMLIYSDIAPVQTLEQCQQSNTYTCEKTTAGELTSIQINNLNLIAYKFGVLLILGNDESGTFSFKKNNKRLTFTIYEKEIKVTYSSYCCVEQCETWALTSWDVYLELIETKCAVIFKP</sequence>
<reference evidence="3" key="2">
    <citation type="submission" date="2020-10" db="UniProtKB">
        <authorList>
            <consortium name="WormBaseParasite"/>
        </authorList>
    </citation>
    <scope>IDENTIFICATION</scope>
</reference>
<dbReference type="AlphaFoldDB" id="A0A7E4ZST4"/>
<keyword evidence="2" id="KW-1185">Reference proteome</keyword>
<accession>A0A7E4ZST4</accession>
<organism evidence="2 3">
    <name type="scientific">Panagrellus redivivus</name>
    <name type="common">Microworm</name>
    <dbReference type="NCBI Taxonomy" id="6233"/>
    <lineage>
        <taxon>Eukaryota</taxon>
        <taxon>Metazoa</taxon>
        <taxon>Ecdysozoa</taxon>
        <taxon>Nematoda</taxon>
        <taxon>Chromadorea</taxon>
        <taxon>Rhabditida</taxon>
        <taxon>Tylenchina</taxon>
        <taxon>Panagrolaimomorpha</taxon>
        <taxon>Panagrolaimoidea</taxon>
        <taxon>Panagrolaimidae</taxon>
        <taxon>Panagrellus</taxon>
    </lineage>
</organism>
<reference evidence="2" key="1">
    <citation type="journal article" date="2013" name="Genetics">
        <title>The draft genome and transcriptome of Panagrellus redivivus are shaped by the harsh demands of a free-living lifestyle.</title>
        <authorList>
            <person name="Srinivasan J."/>
            <person name="Dillman A.R."/>
            <person name="Macchietto M.G."/>
            <person name="Heikkinen L."/>
            <person name="Lakso M."/>
            <person name="Fracchia K.M."/>
            <person name="Antoshechkin I."/>
            <person name="Mortazavi A."/>
            <person name="Wong G."/>
            <person name="Sternberg P.W."/>
        </authorList>
    </citation>
    <scope>NUCLEOTIDE SEQUENCE [LARGE SCALE GENOMIC DNA]</scope>
    <source>
        <strain evidence="2">MT8872</strain>
    </source>
</reference>
<evidence type="ECO:0000313" key="3">
    <source>
        <dbReference type="WBParaSite" id="Pan_g15382.t1"/>
    </source>
</evidence>